<evidence type="ECO:0000256" key="1">
    <source>
        <dbReference type="ARBA" id="ARBA00023015"/>
    </source>
</evidence>
<evidence type="ECO:0000313" key="7">
    <source>
        <dbReference type="Proteomes" id="UP000304900"/>
    </source>
</evidence>
<evidence type="ECO:0000259" key="5">
    <source>
        <dbReference type="PROSITE" id="PS50977"/>
    </source>
</evidence>
<gene>
    <name evidence="6" type="ORF">FDK13_11420</name>
</gene>
<dbReference type="Gene3D" id="1.10.357.10">
    <property type="entry name" value="Tetracycline Repressor, domain 2"/>
    <property type="match status" value="1"/>
</dbReference>
<feature type="DNA-binding region" description="H-T-H motif" evidence="4">
    <location>
        <begin position="29"/>
        <end position="48"/>
    </location>
</feature>
<dbReference type="EMBL" id="SZVO01000005">
    <property type="protein sequence ID" value="TKT91762.1"/>
    <property type="molecule type" value="Genomic_DNA"/>
</dbReference>
<evidence type="ECO:0000256" key="3">
    <source>
        <dbReference type="ARBA" id="ARBA00023163"/>
    </source>
</evidence>
<dbReference type="SUPFAM" id="SSF46689">
    <property type="entry name" value="Homeodomain-like"/>
    <property type="match status" value="1"/>
</dbReference>
<accession>A0A4U6D3H7</accession>
<name>A0A4U6D3H7_9BACT</name>
<dbReference type="PANTHER" id="PTHR47506:SF6">
    <property type="entry name" value="HTH-TYPE TRANSCRIPTIONAL REPRESSOR NEMR"/>
    <property type="match status" value="1"/>
</dbReference>
<dbReference type="SUPFAM" id="SSF48498">
    <property type="entry name" value="Tetracyclin repressor-like, C-terminal domain"/>
    <property type="match status" value="1"/>
</dbReference>
<sequence length="186" mass="21889">MKHHPVLPKERILDTALRLFHEQGYNTTGINQIISEAGVAKASLYLHFKSKEDLGVEYLKARQQIWFDQLLSFTDESKKEKKKIFAAFDFLIQINEKENFRGCSFLNMLSEIQSDESQLLSIIQEYKQQLRTFFADVMENPKDDLSDTVYLLFEGAMQESQLFKSQWPVERAKKIVSDLYKLKYFK</sequence>
<keyword evidence="7" id="KW-1185">Reference proteome</keyword>
<dbReference type="GO" id="GO:0003677">
    <property type="term" value="F:DNA binding"/>
    <property type="evidence" value="ECO:0007669"/>
    <property type="project" value="UniProtKB-UniRule"/>
</dbReference>
<protein>
    <submittedName>
        <fullName evidence="6">TetR/AcrR family transcriptional regulator</fullName>
    </submittedName>
</protein>
<keyword evidence="1" id="KW-0805">Transcription regulation</keyword>
<evidence type="ECO:0000256" key="2">
    <source>
        <dbReference type="ARBA" id="ARBA00023125"/>
    </source>
</evidence>
<evidence type="ECO:0000256" key="4">
    <source>
        <dbReference type="PROSITE-ProRule" id="PRU00335"/>
    </source>
</evidence>
<evidence type="ECO:0000313" key="6">
    <source>
        <dbReference type="EMBL" id="TKT91762.1"/>
    </source>
</evidence>
<proteinExistence type="predicted"/>
<dbReference type="PRINTS" id="PR00455">
    <property type="entry name" value="HTHTETR"/>
</dbReference>
<dbReference type="Pfam" id="PF00440">
    <property type="entry name" value="TetR_N"/>
    <property type="match status" value="1"/>
</dbReference>
<dbReference type="AlphaFoldDB" id="A0A4U6D3H7"/>
<dbReference type="Proteomes" id="UP000304900">
    <property type="component" value="Unassembled WGS sequence"/>
</dbReference>
<organism evidence="6 7">
    <name type="scientific">Dyadobacter frigoris</name>
    <dbReference type="NCBI Taxonomy" id="2576211"/>
    <lineage>
        <taxon>Bacteria</taxon>
        <taxon>Pseudomonadati</taxon>
        <taxon>Bacteroidota</taxon>
        <taxon>Cytophagia</taxon>
        <taxon>Cytophagales</taxon>
        <taxon>Spirosomataceae</taxon>
        <taxon>Dyadobacter</taxon>
    </lineage>
</organism>
<dbReference type="PROSITE" id="PS50977">
    <property type="entry name" value="HTH_TETR_2"/>
    <property type="match status" value="1"/>
</dbReference>
<dbReference type="PANTHER" id="PTHR47506">
    <property type="entry name" value="TRANSCRIPTIONAL REGULATORY PROTEIN"/>
    <property type="match status" value="1"/>
</dbReference>
<feature type="domain" description="HTH tetR-type" evidence="5">
    <location>
        <begin position="6"/>
        <end position="66"/>
    </location>
</feature>
<keyword evidence="3" id="KW-0804">Transcription</keyword>
<dbReference type="InterPro" id="IPR001647">
    <property type="entry name" value="HTH_TetR"/>
</dbReference>
<keyword evidence="2 4" id="KW-0238">DNA-binding</keyword>
<dbReference type="RefSeq" id="WP_137340132.1">
    <property type="nucleotide sequence ID" value="NZ_BSQH01000016.1"/>
</dbReference>
<dbReference type="InterPro" id="IPR009057">
    <property type="entry name" value="Homeodomain-like_sf"/>
</dbReference>
<reference evidence="6 7" key="1">
    <citation type="submission" date="2019-05" db="EMBL/GenBank/DDBJ databases">
        <title>Dyadobacter AR-3-8 sp. nov., isolated from arctic soil.</title>
        <authorList>
            <person name="Chaudhary D.K."/>
        </authorList>
    </citation>
    <scope>NUCLEOTIDE SEQUENCE [LARGE SCALE GENOMIC DNA]</scope>
    <source>
        <strain evidence="6 7">AR-3-8</strain>
    </source>
</reference>
<dbReference type="OrthoDB" id="9787680at2"/>
<dbReference type="InterPro" id="IPR036271">
    <property type="entry name" value="Tet_transcr_reg_TetR-rel_C_sf"/>
</dbReference>
<comment type="caution">
    <text evidence="6">The sequence shown here is derived from an EMBL/GenBank/DDBJ whole genome shotgun (WGS) entry which is preliminary data.</text>
</comment>